<reference evidence="1 2" key="1">
    <citation type="journal article" date="2019" name="Commun. Biol.">
        <title>The bagworm genome reveals a unique fibroin gene that provides high tensile strength.</title>
        <authorList>
            <person name="Kono N."/>
            <person name="Nakamura H."/>
            <person name="Ohtoshi R."/>
            <person name="Tomita M."/>
            <person name="Numata K."/>
            <person name="Arakawa K."/>
        </authorList>
    </citation>
    <scope>NUCLEOTIDE SEQUENCE [LARGE SCALE GENOMIC DNA]</scope>
</reference>
<sequence>MNFNNEAPSRTTVFRELREFCNGCNSFDEEYTGRPVSTVTPDDVARVRKIIKYDDRRTCHTSQNTLGIASTAMYEILQDELKMKKIVSRWVPYNPTLNQKSERVRISRWNI</sequence>
<name>A0A4C1UNM8_EUMVA</name>
<organism evidence="1 2">
    <name type="scientific">Eumeta variegata</name>
    <name type="common">Bagworm moth</name>
    <name type="synonym">Eumeta japonica</name>
    <dbReference type="NCBI Taxonomy" id="151549"/>
    <lineage>
        <taxon>Eukaryota</taxon>
        <taxon>Metazoa</taxon>
        <taxon>Ecdysozoa</taxon>
        <taxon>Arthropoda</taxon>
        <taxon>Hexapoda</taxon>
        <taxon>Insecta</taxon>
        <taxon>Pterygota</taxon>
        <taxon>Neoptera</taxon>
        <taxon>Endopterygota</taxon>
        <taxon>Lepidoptera</taxon>
        <taxon>Glossata</taxon>
        <taxon>Ditrysia</taxon>
        <taxon>Tineoidea</taxon>
        <taxon>Psychidae</taxon>
        <taxon>Oiketicinae</taxon>
        <taxon>Eumeta</taxon>
    </lineage>
</organism>
<dbReference type="AlphaFoldDB" id="A0A4C1UNM8"/>
<dbReference type="EMBL" id="BGZK01000201">
    <property type="protein sequence ID" value="GBP27939.1"/>
    <property type="molecule type" value="Genomic_DNA"/>
</dbReference>
<dbReference type="Proteomes" id="UP000299102">
    <property type="component" value="Unassembled WGS sequence"/>
</dbReference>
<dbReference type="PANTHER" id="PTHR46060">
    <property type="entry name" value="MARINER MOS1 TRANSPOSASE-LIKE PROTEIN"/>
    <property type="match status" value="1"/>
</dbReference>
<dbReference type="InterPro" id="IPR052709">
    <property type="entry name" value="Transposase-MT_Hybrid"/>
</dbReference>
<dbReference type="PANTHER" id="PTHR46060:SF1">
    <property type="entry name" value="MARINER MOS1 TRANSPOSASE-LIKE PROTEIN"/>
    <property type="match status" value="1"/>
</dbReference>
<protein>
    <recommendedName>
        <fullName evidence="3">Histone-lysine N-methyltransferase SETMAR</fullName>
    </recommendedName>
</protein>
<evidence type="ECO:0000313" key="1">
    <source>
        <dbReference type="EMBL" id="GBP27939.1"/>
    </source>
</evidence>
<proteinExistence type="predicted"/>
<evidence type="ECO:0000313" key="2">
    <source>
        <dbReference type="Proteomes" id="UP000299102"/>
    </source>
</evidence>
<accession>A0A4C1UNM8</accession>
<gene>
    <name evidence="1" type="ORF">EVAR_83568_1</name>
</gene>
<comment type="caution">
    <text evidence="1">The sequence shown here is derived from an EMBL/GenBank/DDBJ whole genome shotgun (WGS) entry which is preliminary data.</text>
</comment>
<evidence type="ECO:0008006" key="3">
    <source>
        <dbReference type="Google" id="ProtNLM"/>
    </source>
</evidence>
<keyword evidence="2" id="KW-1185">Reference proteome</keyword>
<dbReference type="OrthoDB" id="6429748at2759"/>